<accession>A0A2L0EXG0</accession>
<dbReference type="Proteomes" id="UP000238348">
    <property type="component" value="Chromosome"/>
</dbReference>
<dbReference type="EMBL" id="CP012673">
    <property type="protein sequence ID" value="AUX43987.1"/>
    <property type="molecule type" value="Genomic_DNA"/>
</dbReference>
<gene>
    <name evidence="2" type="ORF">SOCE26_054440</name>
</gene>
<name>A0A2L0EXG0_SORCE</name>
<evidence type="ECO:0000313" key="2">
    <source>
        <dbReference type="EMBL" id="AUX43987.1"/>
    </source>
</evidence>
<protein>
    <submittedName>
        <fullName evidence="2">Uncharacterized protein</fullName>
    </submittedName>
</protein>
<reference evidence="2 3" key="1">
    <citation type="submission" date="2015-09" db="EMBL/GenBank/DDBJ databases">
        <title>Sorangium comparison.</title>
        <authorList>
            <person name="Zaburannyi N."/>
            <person name="Bunk B."/>
            <person name="Overmann J."/>
            <person name="Mueller R."/>
        </authorList>
    </citation>
    <scope>NUCLEOTIDE SEQUENCE [LARGE SCALE GENOMIC DNA]</scope>
    <source>
        <strain evidence="2 3">So ce26</strain>
    </source>
</reference>
<organism evidence="2 3">
    <name type="scientific">Sorangium cellulosum</name>
    <name type="common">Polyangium cellulosum</name>
    <dbReference type="NCBI Taxonomy" id="56"/>
    <lineage>
        <taxon>Bacteria</taxon>
        <taxon>Pseudomonadati</taxon>
        <taxon>Myxococcota</taxon>
        <taxon>Polyangia</taxon>
        <taxon>Polyangiales</taxon>
        <taxon>Polyangiaceae</taxon>
        <taxon>Sorangium</taxon>
    </lineage>
</organism>
<feature type="region of interest" description="Disordered" evidence="1">
    <location>
        <begin position="14"/>
        <end position="38"/>
    </location>
</feature>
<sequence length="105" mass="11073">MNLGDEFAVANRRNPSRLPGFWGHQTADRTGSEGIDPTRAQPRALELGELAPADPSPRATVIASLAETLTRAVALGDAKAARVVHEAIGQLLGLPPAVERLGCLR</sequence>
<evidence type="ECO:0000256" key="1">
    <source>
        <dbReference type="SAM" id="MobiDB-lite"/>
    </source>
</evidence>
<dbReference type="AlphaFoldDB" id="A0A2L0EXG0"/>
<dbReference type="RefSeq" id="WP_159397337.1">
    <property type="nucleotide sequence ID" value="NZ_CP012673.1"/>
</dbReference>
<evidence type="ECO:0000313" key="3">
    <source>
        <dbReference type="Proteomes" id="UP000238348"/>
    </source>
</evidence>
<proteinExistence type="predicted"/>
<dbReference type="OrthoDB" id="5532113at2"/>